<evidence type="ECO:0000313" key="1">
    <source>
        <dbReference type="EMBL" id="EGJ30958.1"/>
    </source>
</evidence>
<evidence type="ECO:0000313" key="2">
    <source>
        <dbReference type="Proteomes" id="UP000003959"/>
    </source>
</evidence>
<protein>
    <submittedName>
        <fullName evidence="1">Uncharacterized protein</fullName>
    </submittedName>
</protein>
<reference evidence="2" key="1">
    <citation type="journal article" date="2011" name="Proc. Natl. Acad. Sci. U.S.A.">
        <title>Genomic insights into the physiology and ecology of the marine filamentous cyanobacterium Lyngbya majuscula.</title>
        <authorList>
            <person name="Jones A.C."/>
            <person name="Monroe E.A."/>
            <person name="Podell S."/>
            <person name="Hess W.R."/>
            <person name="Klages S."/>
            <person name="Esquenazi E."/>
            <person name="Niessen S."/>
            <person name="Hoover H."/>
            <person name="Rothmann M."/>
            <person name="Lasken R.S."/>
            <person name="Yates J.R.III."/>
            <person name="Reinhardt R."/>
            <person name="Kube M."/>
            <person name="Burkart M.D."/>
            <person name="Allen E.E."/>
            <person name="Dorrestein P.C."/>
            <person name="Gerwick W.H."/>
            <person name="Gerwick L."/>
        </authorList>
    </citation>
    <scope>NUCLEOTIDE SEQUENCE [LARGE SCALE GENOMIC DNA]</scope>
    <source>
        <strain evidence="2">3L</strain>
    </source>
</reference>
<dbReference type="EMBL" id="GL890945">
    <property type="protein sequence ID" value="EGJ30958.1"/>
    <property type="molecule type" value="Genomic_DNA"/>
</dbReference>
<name>F4XX73_9CYAN</name>
<accession>F4XX73</accession>
<dbReference type="HOGENOM" id="CLU_3357124_0_0_3"/>
<proteinExistence type="predicted"/>
<dbReference type="AlphaFoldDB" id="F4XX73"/>
<gene>
    <name evidence="1" type="ORF">LYNGBM3L_46070</name>
</gene>
<keyword evidence="2" id="KW-1185">Reference proteome</keyword>
<organism evidence="1 2">
    <name type="scientific">Moorena producens 3L</name>
    <dbReference type="NCBI Taxonomy" id="489825"/>
    <lineage>
        <taxon>Bacteria</taxon>
        <taxon>Bacillati</taxon>
        <taxon>Cyanobacteriota</taxon>
        <taxon>Cyanophyceae</taxon>
        <taxon>Coleofasciculales</taxon>
        <taxon>Coleofasciculaceae</taxon>
        <taxon>Moorena</taxon>
    </lineage>
</organism>
<dbReference type="Proteomes" id="UP000003959">
    <property type="component" value="Unassembled WGS sequence"/>
</dbReference>
<sequence length="36" mass="3885">MLTAECLLLNKTGKHWNNAELPPSLEACATKLTTDG</sequence>